<dbReference type="AlphaFoldDB" id="A0A7S4KBU0"/>
<proteinExistence type="predicted"/>
<gene>
    <name evidence="1" type="ORF">OAUR00152_LOCUS42608</name>
</gene>
<evidence type="ECO:0000313" key="1">
    <source>
        <dbReference type="EMBL" id="CAE2290018.1"/>
    </source>
</evidence>
<evidence type="ECO:0008006" key="2">
    <source>
        <dbReference type="Google" id="ProtNLM"/>
    </source>
</evidence>
<dbReference type="EMBL" id="HBKQ01062504">
    <property type="protein sequence ID" value="CAE2290018.1"/>
    <property type="molecule type" value="Transcribed_RNA"/>
</dbReference>
<sequence>MIWAGRFVGATVPSEATFVRIAVCAVRSRPHCPASHVRPRHFSSDAGGSRGFRERLRDLRSNGTPEIVFGITLLGLLAADRFVQSQQKNGRDHVVQMLEREIRAGEKAESFLPEMANKPRLFRCAVRKVFESFDGTKCLKGVREGDVVDVLEEGVGPGNAYNLCRTCEDGSDKDISVGWFPMTCLEKLP</sequence>
<organism evidence="1">
    <name type="scientific">Odontella aurita</name>
    <dbReference type="NCBI Taxonomy" id="265563"/>
    <lineage>
        <taxon>Eukaryota</taxon>
        <taxon>Sar</taxon>
        <taxon>Stramenopiles</taxon>
        <taxon>Ochrophyta</taxon>
        <taxon>Bacillariophyta</taxon>
        <taxon>Mediophyceae</taxon>
        <taxon>Biddulphiophycidae</taxon>
        <taxon>Eupodiscales</taxon>
        <taxon>Odontellaceae</taxon>
        <taxon>Odontella</taxon>
    </lineage>
</organism>
<name>A0A7S4KBU0_9STRA</name>
<reference evidence="1" key="1">
    <citation type="submission" date="2021-01" db="EMBL/GenBank/DDBJ databases">
        <authorList>
            <person name="Corre E."/>
            <person name="Pelletier E."/>
            <person name="Niang G."/>
            <person name="Scheremetjew M."/>
            <person name="Finn R."/>
            <person name="Kale V."/>
            <person name="Holt S."/>
            <person name="Cochrane G."/>
            <person name="Meng A."/>
            <person name="Brown T."/>
            <person name="Cohen L."/>
        </authorList>
    </citation>
    <scope>NUCLEOTIDE SEQUENCE</scope>
    <source>
        <strain evidence="1">Isolate 1302-5</strain>
    </source>
</reference>
<accession>A0A7S4KBU0</accession>
<protein>
    <recommendedName>
        <fullName evidence="2">SH3 domain-containing protein</fullName>
    </recommendedName>
</protein>